<dbReference type="InterPro" id="IPR023214">
    <property type="entry name" value="HAD_sf"/>
</dbReference>
<dbReference type="EMBL" id="PNQX01000001">
    <property type="protein sequence ID" value="PMQ21154.1"/>
    <property type="molecule type" value="Genomic_DNA"/>
</dbReference>
<dbReference type="InterPro" id="IPR036412">
    <property type="entry name" value="HAD-like_sf"/>
</dbReference>
<evidence type="ECO:0000313" key="2">
    <source>
        <dbReference type="Proteomes" id="UP000235739"/>
    </source>
</evidence>
<protein>
    <recommendedName>
        <fullName evidence="3">HAD family hydrolase</fullName>
    </recommendedName>
</protein>
<dbReference type="AlphaFoldDB" id="A0A2N7S4V1"/>
<reference evidence="1 2" key="1">
    <citation type="journal article" date="2017" name="Elife">
        <title>Extensive horizontal gene transfer in cheese-associated bacteria.</title>
        <authorList>
            <person name="Bonham K.S."/>
            <person name="Wolfe B.E."/>
            <person name="Dutton R.J."/>
        </authorList>
    </citation>
    <scope>NUCLEOTIDE SEQUENCE [LARGE SCALE GENOMIC DNA]</scope>
    <source>
        <strain evidence="1 2">JB182</strain>
    </source>
</reference>
<dbReference type="Proteomes" id="UP000235739">
    <property type="component" value="Unassembled WGS sequence"/>
</dbReference>
<dbReference type="Pfam" id="PF13419">
    <property type="entry name" value="HAD_2"/>
    <property type="match status" value="1"/>
</dbReference>
<accession>A0A2N7S4V1</accession>
<dbReference type="RefSeq" id="WP_102597794.1">
    <property type="nucleotide sequence ID" value="NZ_PNQX01000001.1"/>
</dbReference>
<dbReference type="NCBIfam" id="TIGR01549">
    <property type="entry name" value="HAD-SF-IA-v1"/>
    <property type="match status" value="1"/>
</dbReference>
<proteinExistence type="predicted"/>
<organism evidence="1 2">
    <name type="scientific">Glutamicibacter arilaitensis</name>
    <dbReference type="NCBI Taxonomy" id="256701"/>
    <lineage>
        <taxon>Bacteria</taxon>
        <taxon>Bacillati</taxon>
        <taxon>Actinomycetota</taxon>
        <taxon>Actinomycetes</taxon>
        <taxon>Micrococcales</taxon>
        <taxon>Micrococcaceae</taxon>
        <taxon>Glutamicibacter</taxon>
    </lineage>
</organism>
<sequence length="96" mass="9898">MSTRKAAISGTSRFPCVIGSDTAGVPKPNAAPFLAGCAELNIEPGHTLYIGDNPINDYQGAIDAGLQAILLDRASLHTDFAGFSVCDLTSLGIGFT</sequence>
<name>A0A2N7S4V1_9MICC</name>
<dbReference type="InterPro" id="IPR041492">
    <property type="entry name" value="HAD_2"/>
</dbReference>
<comment type="caution">
    <text evidence="1">The sequence shown here is derived from an EMBL/GenBank/DDBJ whole genome shotgun (WGS) entry which is preliminary data.</text>
</comment>
<dbReference type="SUPFAM" id="SSF56784">
    <property type="entry name" value="HAD-like"/>
    <property type="match status" value="1"/>
</dbReference>
<evidence type="ECO:0000313" key="1">
    <source>
        <dbReference type="EMBL" id="PMQ21154.1"/>
    </source>
</evidence>
<gene>
    <name evidence="1" type="ORF">CIK84_06175</name>
</gene>
<evidence type="ECO:0008006" key="3">
    <source>
        <dbReference type="Google" id="ProtNLM"/>
    </source>
</evidence>
<dbReference type="Gene3D" id="3.40.50.1000">
    <property type="entry name" value="HAD superfamily/HAD-like"/>
    <property type="match status" value="1"/>
</dbReference>
<dbReference type="InterPro" id="IPR006439">
    <property type="entry name" value="HAD-SF_hydro_IA"/>
</dbReference>